<protein>
    <submittedName>
        <fullName evidence="1">mRNA interferase HigB</fullName>
    </submittedName>
</protein>
<dbReference type="AlphaFoldDB" id="A0A4R1L5T5"/>
<dbReference type="Pfam" id="PF09907">
    <property type="entry name" value="HigB_toxin"/>
    <property type="match status" value="1"/>
</dbReference>
<dbReference type="Proteomes" id="UP000295210">
    <property type="component" value="Unassembled WGS sequence"/>
</dbReference>
<evidence type="ECO:0000313" key="2">
    <source>
        <dbReference type="Proteomes" id="UP000295210"/>
    </source>
</evidence>
<dbReference type="InterPro" id="IPR018669">
    <property type="entry name" value="Toxin_HigB"/>
</dbReference>
<accession>A0A4R1L5T5</accession>
<name>A0A4R1L5T5_9BACT</name>
<dbReference type="EMBL" id="SMGK01000002">
    <property type="protein sequence ID" value="TCK73464.1"/>
    <property type="molecule type" value="Genomic_DNA"/>
</dbReference>
<dbReference type="GO" id="GO:0003723">
    <property type="term" value="F:RNA binding"/>
    <property type="evidence" value="ECO:0007669"/>
    <property type="project" value="InterPro"/>
</dbReference>
<dbReference type="GO" id="GO:0110001">
    <property type="term" value="C:toxin-antitoxin complex"/>
    <property type="evidence" value="ECO:0007669"/>
    <property type="project" value="InterPro"/>
</dbReference>
<dbReference type="RefSeq" id="WP_131993001.1">
    <property type="nucleotide sequence ID" value="NZ_SMGK01000002.1"/>
</dbReference>
<reference evidence="1 2" key="1">
    <citation type="submission" date="2019-03" db="EMBL/GenBank/DDBJ databases">
        <title>Genomic Encyclopedia of Type Strains, Phase IV (KMG-IV): sequencing the most valuable type-strain genomes for metagenomic binning, comparative biology and taxonomic classification.</title>
        <authorList>
            <person name="Goeker M."/>
        </authorList>
    </citation>
    <scope>NUCLEOTIDE SEQUENCE [LARGE SCALE GENOMIC DNA]</scope>
    <source>
        <strain evidence="1 2">DSM 103428</strain>
    </source>
</reference>
<organism evidence="1 2">
    <name type="scientific">Acidipila rosea</name>
    <dbReference type="NCBI Taxonomy" id="768535"/>
    <lineage>
        <taxon>Bacteria</taxon>
        <taxon>Pseudomonadati</taxon>
        <taxon>Acidobacteriota</taxon>
        <taxon>Terriglobia</taxon>
        <taxon>Terriglobales</taxon>
        <taxon>Acidobacteriaceae</taxon>
        <taxon>Acidipila</taxon>
    </lineage>
</organism>
<keyword evidence="2" id="KW-1185">Reference proteome</keyword>
<sequence length="117" mass="13401">MRVIARGTLNDFVKSRVPKAQQKIVKDHLDAWYAEAEKAAWKTSAELKAQYSSASIISAERVVFNIKGNDYRLVVAINYSFGILLIKWLGTHEEYDKIDVKEVAYDENRYANSSDKK</sequence>
<dbReference type="OrthoDB" id="9799912at2"/>
<evidence type="ECO:0000313" key="1">
    <source>
        <dbReference type="EMBL" id="TCK73464.1"/>
    </source>
</evidence>
<gene>
    <name evidence="1" type="ORF">C7378_1077</name>
</gene>
<comment type="caution">
    <text evidence="1">The sequence shown here is derived from an EMBL/GenBank/DDBJ whole genome shotgun (WGS) entry which is preliminary data.</text>
</comment>
<proteinExistence type="predicted"/>
<dbReference type="GO" id="GO:0004519">
    <property type="term" value="F:endonuclease activity"/>
    <property type="evidence" value="ECO:0007669"/>
    <property type="project" value="InterPro"/>
</dbReference>